<name>A0ABW2DIF3_9BACT</name>
<sequence length="464" mass="54923">MMKDYFQRDNLISLNLKDAYDVLDDAIKPVEPYTNSVYNSRLIYNQKKPEVLYLTIYYSPSEYLYEKLSYLKENGVKVLQFLGPKPVENKWQIHEIFDFSESNLILIEGSNYWEHDKKPVVLTIDNMHILINSSYEGDGRFQLTENVFQHMHEHIRYGLLGRDSLYEPFIYSDSNKQTNFGPINFILSFEHNFDNISKYDITISRDAYLIITDDSDNLLDNEIIAIGEHICLIMSFYWQKNIDYFNARIRANRMENYRTRQILKFSNHSIDESQDYLLKERYPNFYDFIAVVDFNLFIHNLSLFRECTNRIIKSKDVDDTSAFMILYNIIEKIRNYCMEVPIAGNSLKIKEEYTFKRGVNATDRFIKEKIKEIKEIVDEAEAETFVSKASDKVNFIKKTGLIDQFDNLLVYLSLSPEKYDLNFKKLIQTRNNIYHGKLPNEDVRAYNIGMKSLIYDMMLKLVTA</sequence>
<protein>
    <recommendedName>
        <fullName evidence="3">Apea-like HEPN domain-containing protein</fullName>
    </recommendedName>
</protein>
<evidence type="ECO:0000313" key="2">
    <source>
        <dbReference type="Proteomes" id="UP001596405"/>
    </source>
</evidence>
<gene>
    <name evidence="1" type="ORF">ACFQHR_02065</name>
</gene>
<comment type="caution">
    <text evidence="1">The sequence shown here is derived from an EMBL/GenBank/DDBJ whole genome shotgun (WGS) entry which is preliminary data.</text>
</comment>
<organism evidence="1 2">
    <name type="scientific">Rufibacter roseus</name>
    <dbReference type="NCBI Taxonomy" id="1567108"/>
    <lineage>
        <taxon>Bacteria</taxon>
        <taxon>Pseudomonadati</taxon>
        <taxon>Bacteroidota</taxon>
        <taxon>Cytophagia</taxon>
        <taxon>Cytophagales</taxon>
        <taxon>Hymenobacteraceae</taxon>
        <taxon>Rufibacter</taxon>
    </lineage>
</organism>
<evidence type="ECO:0008006" key="3">
    <source>
        <dbReference type="Google" id="ProtNLM"/>
    </source>
</evidence>
<reference evidence="2" key="1">
    <citation type="journal article" date="2019" name="Int. J. Syst. Evol. Microbiol.">
        <title>The Global Catalogue of Microorganisms (GCM) 10K type strain sequencing project: providing services to taxonomists for standard genome sequencing and annotation.</title>
        <authorList>
            <consortium name="The Broad Institute Genomics Platform"/>
            <consortium name="The Broad Institute Genome Sequencing Center for Infectious Disease"/>
            <person name="Wu L."/>
            <person name="Ma J."/>
        </authorList>
    </citation>
    <scope>NUCLEOTIDE SEQUENCE [LARGE SCALE GENOMIC DNA]</scope>
    <source>
        <strain evidence="2">CGMCC 4.7393</strain>
    </source>
</reference>
<accession>A0ABW2DIF3</accession>
<evidence type="ECO:0000313" key="1">
    <source>
        <dbReference type="EMBL" id="MFC6996387.1"/>
    </source>
</evidence>
<proteinExistence type="predicted"/>
<dbReference type="EMBL" id="JBHSYQ010000003">
    <property type="protein sequence ID" value="MFC6996387.1"/>
    <property type="molecule type" value="Genomic_DNA"/>
</dbReference>
<dbReference type="RefSeq" id="WP_066620205.1">
    <property type="nucleotide sequence ID" value="NZ_JBHSYQ010000003.1"/>
</dbReference>
<dbReference type="Proteomes" id="UP001596405">
    <property type="component" value="Unassembled WGS sequence"/>
</dbReference>
<keyword evidence="2" id="KW-1185">Reference proteome</keyword>